<reference evidence="8" key="1">
    <citation type="submission" date="2020-02" db="EMBL/GenBank/DDBJ databases">
        <title>Draft genome sequence of Candidatus Afipia apatlaquensis IBT-C3, a potential strain for decolorization of textile dyes.</title>
        <authorList>
            <person name="Sanchez-Reyes A."/>
            <person name="Breton-Deval L."/>
            <person name="Mangelson H."/>
            <person name="Sanchez-Flores A."/>
        </authorList>
    </citation>
    <scope>NUCLEOTIDE SEQUENCE [LARGE SCALE GENOMIC DNA]</scope>
    <source>
        <strain evidence="8">IBT-C3</strain>
    </source>
</reference>
<dbReference type="InterPro" id="IPR003439">
    <property type="entry name" value="ABC_transporter-like_ATP-bd"/>
</dbReference>
<dbReference type="InterPro" id="IPR017871">
    <property type="entry name" value="ABC_transporter-like_CS"/>
</dbReference>
<dbReference type="GO" id="GO:0015807">
    <property type="term" value="P:L-amino acid transport"/>
    <property type="evidence" value="ECO:0007669"/>
    <property type="project" value="TreeGrafter"/>
</dbReference>
<dbReference type="PANTHER" id="PTHR43820">
    <property type="entry name" value="HIGH-AFFINITY BRANCHED-CHAIN AMINO ACID TRANSPORT ATP-BINDING PROTEIN LIVF"/>
    <property type="match status" value="1"/>
</dbReference>
<dbReference type="Proteomes" id="UP000480266">
    <property type="component" value="Unassembled WGS sequence"/>
</dbReference>
<dbReference type="SUPFAM" id="SSF52540">
    <property type="entry name" value="P-loop containing nucleoside triphosphate hydrolases"/>
    <property type="match status" value="1"/>
</dbReference>
<evidence type="ECO:0000259" key="7">
    <source>
        <dbReference type="PROSITE" id="PS50893"/>
    </source>
</evidence>
<dbReference type="PROSITE" id="PS00211">
    <property type="entry name" value="ABC_TRANSPORTER_1"/>
    <property type="match status" value="1"/>
</dbReference>
<dbReference type="Pfam" id="PF00005">
    <property type="entry name" value="ABC_tran"/>
    <property type="match status" value="1"/>
</dbReference>
<keyword evidence="5" id="KW-0029">Amino-acid transport</keyword>
<dbReference type="SMART" id="SM00382">
    <property type="entry name" value="AAA"/>
    <property type="match status" value="1"/>
</dbReference>
<keyword evidence="9" id="KW-1185">Reference proteome</keyword>
<evidence type="ECO:0000256" key="6">
    <source>
        <dbReference type="ARBA" id="ARBA00024722"/>
    </source>
</evidence>
<protein>
    <submittedName>
        <fullName evidence="8">ABC transporter ATP-binding protein</fullName>
    </submittedName>
</protein>
<dbReference type="EMBL" id="JAAMRR010001008">
    <property type="protein sequence ID" value="NGX97347.1"/>
    <property type="molecule type" value="Genomic_DNA"/>
</dbReference>
<evidence type="ECO:0000256" key="2">
    <source>
        <dbReference type="ARBA" id="ARBA00022448"/>
    </source>
</evidence>
<dbReference type="InterPro" id="IPR027417">
    <property type="entry name" value="P-loop_NTPase"/>
</dbReference>
<keyword evidence="4 8" id="KW-0067">ATP-binding</keyword>
<dbReference type="GO" id="GO:0015658">
    <property type="term" value="F:branched-chain amino acid transmembrane transporter activity"/>
    <property type="evidence" value="ECO:0007669"/>
    <property type="project" value="TreeGrafter"/>
</dbReference>
<dbReference type="GO" id="GO:0016887">
    <property type="term" value="F:ATP hydrolysis activity"/>
    <property type="evidence" value="ECO:0007669"/>
    <property type="project" value="InterPro"/>
</dbReference>
<gene>
    <name evidence="8" type="ORF">G4V63_19725</name>
</gene>
<comment type="caution">
    <text evidence="8">The sequence shown here is derived from an EMBL/GenBank/DDBJ whole genome shotgun (WGS) entry which is preliminary data.</text>
</comment>
<comment type="similarity">
    <text evidence="1">Belongs to the ABC transporter superfamily.</text>
</comment>
<keyword evidence="2" id="KW-0813">Transport</keyword>
<comment type="function">
    <text evidence="6">Involved in beta-(1--&gt;2)glucan export. Transmembrane domains (TMD) form a pore in the inner membrane and the ATP-binding domain (NBD) is responsible for energy generation.</text>
</comment>
<proteinExistence type="inferred from homology"/>
<dbReference type="PROSITE" id="PS50893">
    <property type="entry name" value="ABC_TRANSPORTER_2"/>
    <property type="match status" value="1"/>
</dbReference>
<dbReference type="InterPro" id="IPR052156">
    <property type="entry name" value="BCAA_Transport_ATP-bd_LivF"/>
</dbReference>
<evidence type="ECO:0000256" key="1">
    <source>
        <dbReference type="ARBA" id="ARBA00005417"/>
    </source>
</evidence>
<evidence type="ECO:0000313" key="8">
    <source>
        <dbReference type="EMBL" id="NGX97347.1"/>
    </source>
</evidence>
<dbReference type="PANTHER" id="PTHR43820:SF2">
    <property type="entry name" value="ABC TRANSPORTER ATP-BINDING PROTEIN"/>
    <property type="match status" value="1"/>
</dbReference>
<evidence type="ECO:0000256" key="5">
    <source>
        <dbReference type="ARBA" id="ARBA00022970"/>
    </source>
</evidence>
<evidence type="ECO:0000256" key="4">
    <source>
        <dbReference type="ARBA" id="ARBA00022840"/>
    </source>
</evidence>
<sequence length="236" mass="25311">MSALLDVQKLEAFYGAGQVLHGIGLSIARGEQVALLGRNGMGKTTLLRSLMGLVADRRGQIMLNGCDIMRAAPETIARAGVALVPEGRGVFGSLSVVENLVMAARSGVDGRKVWTLEKIYELFPRLHARRTNGGHQLSGGEQQMLTIGRALMTNPDLILIDEATEGLAPLVAKDIWKTLGVIRSEGVATVVVDKDFRSLSRIADRMVMLSKGTVVFDGTPAALAEKQDLLEQHLGV</sequence>
<dbReference type="Gene3D" id="3.40.50.300">
    <property type="entry name" value="P-loop containing nucleotide triphosphate hydrolases"/>
    <property type="match status" value="1"/>
</dbReference>
<dbReference type="AlphaFoldDB" id="A0A7C9VGM1"/>
<keyword evidence="3" id="KW-0547">Nucleotide-binding</keyword>
<organism evidence="8 9">
    <name type="scientific">Candidatus Afipia apatlaquensis</name>
    <dbReference type="NCBI Taxonomy" id="2712852"/>
    <lineage>
        <taxon>Bacteria</taxon>
        <taxon>Pseudomonadati</taxon>
        <taxon>Pseudomonadota</taxon>
        <taxon>Alphaproteobacteria</taxon>
        <taxon>Hyphomicrobiales</taxon>
        <taxon>Nitrobacteraceae</taxon>
        <taxon>Afipia</taxon>
    </lineage>
</organism>
<dbReference type="InterPro" id="IPR003593">
    <property type="entry name" value="AAA+_ATPase"/>
</dbReference>
<name>A0A7C9VGM1_9BRAD</name>
<dbReference type="GO" id="GO:0005524">
    <property type="term" value="F:ATP binding"/>
    <property type="evidence" value="ECO:0007669"/>
    <property type="project" value="UniProtKB-KW"/>
</dbReference>
<dbReference type="CDD" id="cd03224">
    <property type="entry name" value="ABC_TM1139_LivF_branched"/>
    <property type="match status" value="1"/>
</dbReference>
<evidence type="ECO:0000313" key="9">
    <source>
        <dbReference type="Proteomes" id="UP000480266"/>
    </source>
</evidence>
<accession>A0A7C9VGM1</accession>
<feature type="domain" description="ABC transporter" evidence="7">
    <location>
        <begin position="5"/>
        <end position="236"/>
    </location>
</feature>
<evidence type="ECO:0000256" key="3">
    <source>
        <dbReference type="ARBA" id="ARBA00022741"/>
    </source>
</evidence>